<keyword evidence="1" id="KW-0808">Transferase</keyword>
<keyword evidence="2" id="KW-1185">Reference proteome</keyword>
<reference evidence="1 2" key="1">
    <citation type="journal article" date="2019" name="Int. J. Syst. Evol. Microbiol.">
        <title>The Global Catalogue of Microorganisms (GCM) 10K type strain sequencing project: providing services to taxonomists for standard genome sequencing and annotation.</title>
        <authorList>
            <consortium name="The Broad Institute Genomics Platform"/>
            <consortium name="The Broad Institute Genome Sequencing Center for Infectious Disease"/>
            <person name="Wu L."/>
            <person name="Ma J."/>
        </authorList>
    </citation>
    <scope>NUCLEOTIDE SEQUENCE [LARGE SCALE GENOMIC DNA]</scope>
    <source>
        <strain evidence="1 2">CGMCC 1.12720</strain>
    </source>
</reference>
<organism evidence="1 2">
    <name type="scientific">Hymenobacter qilianensis</name>
    <dbReference type="NCBI Taxonomy" id="1385715"/>
    <lineage>
        <taxon>Bacteria</taxon>
        <taxon>Pseudomonadati</taxon>
        <taxon>Bacteroidota</taxon>
        <taxon>Cytophagia</taxon>
        <taxon>Cytophagales</taxon>
        <taxon>Hymenobacteraceae</taxon>
        <taxon>Hymenobacter</taxon>
    </lineage>
</organism>
<dbReference type="EMBL" id="BMFN01000002">
    <property type="protein sequence ID" value="GGF62001.1"/>
    <property type="molecule type" value="Genomic_DNA"/>
</dbReference>
<protein>
    <submittedName>
        <fullName evidence="1">Glycosyl transferase family 1</fullName>
    </submittedName>
</protein>
<name>A0ACB5PQJ5_9BACT</name>
<sequence>MPTPTSSGRVVLLASVLKPLNDTRMLGKFARTLLARPNVVVHVAGRRASTPKNAPHNLQTHELLAGSRLSWQRLGAQWRYWQLLRRLHPDLVFVHAPELLPLTLLWQKTTSGGHFIYDVRENYALNIQTQAVYPAWIRNTLAGLVRRVETWAARQAAAVVLAERSYADELPFGKSERTFILENKYQPDQHERAEFAPQALPQPGQELRLLYSGTISELNGVFEALELTRLLQAVWPQVRLTIIGFCQQPDLLRRLHNAMAASNNVVTLIGGETLVPHEQIVDAIRQSHIGLLPYRPHASTWRCRPTKLFEYLAHGLPVLIPPNPLWEELVSKHHAGLVLDFDRLTAATVAAACGALAGHQFYPNGIPTEVFWNSEAHKLNRVIDSI</sequence>
<dbReference type="Proteomes" id="UP000605392">
    <property type="component" value="Unassembled WGS sequence"/>
</dbReference>
<proteinExistence type="predicted"/>
<gene>
    <name evidence="1" type="ORF">GCM10011375_16250</name>
</gene>
<accession>A0ACB5PQJ5</accession>
<comment type="caution">
    <text evidence="1">The sequence shown here is derived from an EMBL/GenBank/DDBJ whole genome shotgun (WGS) entry which is preliminary data.</text>
</comment>
<evidence type="ECO:0000313" key="1">
    <source>
        <dbReference type="EMBL" id="GGF62001.1"/>
    </source>
</evidence>
<evidence type="ECO:0000313" key="2">
    <source>
        <dbReference type="Proteomes" id="UP000605392"/>
    </source>
</evidence>